<dbReference type="PRINTS" id="PR01270">
    <property type="entry name" value="HDASUPER"/>
</dbReference>
<feature type="domain" description="Histone deacetylase" evidence="2">
    <location>
        <begin position="165"/>
        <end position="310"/>
    </location>
</feature>
<dbReference type="eggNOG" id="KOG1344">
    <property type="taxonomic scope" value="Eukaryota"/>
</dbReference>
<protein>
    <recommendedName>
        <fullName evidence="2">Histone deacetylase domain-containing protein</fullName>
    </recommendedName>
</protein>
<dbReference type="InterPro" id="IPR023801">
    <property type="entry name" value="His_deacetylse_dom"/>
</dbReference>
<evidence type="ECO:0000259" key="2">
    <source>
        <dbReference type="Pfam" id="PF00850"/>
    </source>
</evidence>
<organism evidence="3 4">
    <name type="scientific">Thalassiosira oceanica</name>
    <name type="common">Marine diatom</name>
    <dbReference type="NCBI Taxonomy" id="159749"/>
    <lineage>
        <taxon>Eukaryota</taxon>
        <taxon>Sar</taxon>
        <taxon>Stramenopiles</taxon>
        <taxon>Ochrophyta</taxon>
        <taxon>Bacillariophyta</taxon>
        <taxon>Coscinodiscophyceae</taxon>
        <taxon>Thalassiosirophycidae</taxon>
        <taxon>Thalassiosirales</taxon>
        <taxon>Thalassiosiraceae</taxon>
        <taxon>Thalassiosira</taxon>
    </lineage>
</organism>
<keyword evidence="4" id="KW-1185">Reference proteome</keyword>
<dbReference type="OrthoDB" id="437693at2759"/>
<dbReference type="Gene3D" id="3.40.800.20">
    <property type="entry name" value="Histone deacetylase domain"/>
    <property type="match status" value="1"/>
</dbReference>
<evidence type="ECO:0000313" key="4">
    <source>
        <dbReference type="Proteomes" id="UP000266841"/>
    </source>
</evidence>
<dbReference type="Pfam" id="PF00850">
    <property type="entry name" value="Hist_deacetyl"/>
    <property type="match status" value="2"/>
</dbReference>
<proteinExistence type="predicted"/>
<accession>K0TFH6</accession>
<keyword evidence="1" id="KW-0378">Hydrolase</keyword>
<dbReference type="GO" id="GO:0016787">
    <property type="term" value="F:hydrolase activity"/>
    <property type="evidence" value="ECO:0007669"/>
    <property type="project" value="UniProtKB-KW"/>
</dbReference>
<dbReference type="CDD" id="cd09993">
    <property type="entry name" value="HDAC_classIV"/>
    <property type="match status" value="1"/>
</dbReference>
<dbReference type="InterPro" id="IPR044150">
    <property type="entry name" value="HDAC_classIV"/>
</dbReference>
<dbReference type="InterPro" id="IPR000286">
    <property type="entry name" value="HDACs"/>
</dbReference>
<dbReference type="Proteomes" id="UP000266841">
    <property type="component" value="Unassembled WGS sequence"/>
</dbReference>
<dbReference type="SUPFAM" id="SSF52768">
    <property type="entry name" value="Arginase/deacetylase"/>
    <property type="match status" value="1"/>
</dbReference>
<evidence type="ECO:0000313" key="3">
    <source>
        <dbReference type="EMBL" id="EJK72326.1"/>
    </source>
</evidence>
<name>K0TFH6_THAOC</name>
<dbReference type="PANTHER" id="PTHR10625">
    <property type="entry name" value="HISTONE DEACETYLASE HDAC1-RELATED"/>
    <property type="match status" value="1"/>
</dbReference>
<dbReference type="PANTHER" id="PTHR10625:SF19">
    <property type="entry name" value="HISTONE DEACETYLASE 12"/>
    <property type="match status" value="1"/>
</dbReference>
<dbReference type="GO" id="GO:0004407">
    <property type="term" value="F:histone deacetylase activity"/>
    <property type="evidence" value="ECO:0007669"/>
    <property type="project" value="InterPro"/>
</dbReference>
<dbReference type="AlphaFoldDB" id="K0TFH6"/>
<comment type="caution">
    <text evidence="3">The sequence shown here is derived from an EMBL/GenBank/DDBJ whole genome shotgun (WGS) entry which is preliminary data.</text>
</comment>
<dbReference type="InterPro" id="IPR023696">
    <property type="entry name" value="Ureohydrolase_dom_sf"/>
</dbReference>
<dbReference type="GO" id="GO:0040029">
    <property type="term" value="P:epigenetic regulation of gene expression"/>
    <property type="evidence" value="ECO:0007669"/>
    <property type="project" value="TreeGrafter"/>
</dbReference>
<gene>
    <name evidence="3" type="ORF">THAOC_06153</name>
</gene>
<feature type="domain" description="Histone deacetylase" evidence="2">
    <location>
        <begin position="79"/>
        <end position="137"/>
    </location>
</feature>
<sequence length="330" mass="35827">MRKFELTASSLLHEPDPSLDGGAPLVSSSSDFHRPVPASSFPRCLLSPPICPDFAGRFLAGRLTDEECRVVGFREQTSRPELIERTVLEVAGTVLTAQLALRHGVASNVAGGTHHATRDRARGYTILNDLATAVRLMTWDEDDAARDGTGPEDLELLRGLYRGESPVERVLVVDTDVHQGDGTATFHNGPGSPLAGRLFTLDLHASRNYPARKEECTYSVGLPDGTDDDGYLDALAGGLDRAIDEVRPDLVLYNAGVDVHERDRLGRLSLTTDGIRRRDMHVVRTCRGAGLPVACTVGGGYSDDPGEVAARHAIVHRVCAEVWREEFGWV</sequence>
<dbReference type="InterPro" id="IPR037138">
    <property type="entry name" value="His_deacetylse_dom_sf"/>
</dbReference>
<evidence type="ECO:0000256" key="1">
    <source>
        <dbReference type="ARBA" id="ARBA00022801"/>
    </source>
</evidence>
<dbReference type="EMBL" id="AGNL01006024">
    <property type="protein sequence ID" value="EJK72326.1"/>
    <property type="molecule type" value="Genomic_DNA"/>
</dbReference>
<reference evidence="3 4" key="1">
    <citation type="journal article" date="2012" name="Genome Biol.">
        <title>Genome and low-iron response of an oceanic diatom adapted to chronic iron limitation.</title>
        <authorList>
            <person name="Lommer M."/>
            <person name="Specht M."/>
            <person name="Roy A.S."/>
            <person name="Kraemer L."/>
            <person name="Andreson R."/>
            <person name="Gutowska M.A."/>
            <person name="Wolf J."/>
            <person name="Bergner S.V."/>
            <person name="Schilhabel M.B."/>
            <person name="Klostermeier U.C."/>
            <person name="Beiko R.G."/>
            <person name="Rosenstiel P."/>
            <person name="Hippler M."/>
            <person name="Laroche J."/>
        </authorList>
    </citation>
    <scope>NUCLEOTIDE SEQUENCE [LARGE SCALE GENOMIC DNA]</scope>
    <source>
        <strain evidence="3 4">CCMP1005</strain>
    </source>
</reference>